<keyword evidence="6" id="KW-0547">Nucleotide-binding</keyword>
<dbReference type="SUPFAM" id="SSF64182">
    <property type="entry name" value="DHH phosphoesterases"/>
    <property type="match status" value="1"/>
</dbReference>
<dbReference type="Gene3D" id="3.90.1640.10">
    <property type="entry name" value="inorganic pyrophosphatase (n-terminal core)"/>
    <property type="match status" value="1"/>
</dbReference>
<evidence type="ECO:0000259" key="10">
    <source>
        <dbReference type="PROSITE" id="PS51371"/>
    </source>
</evidence>
<dbReference type="Gene3D" id="3.10.580.10">
    <property type="entry name" value="CBS-domain"/>
    <property type="match status" value="2"/>
</dbReference>
<comment type="cofactor">
    <cofactor evidence="1">
        <name>Mg(2+)</name>
        <dbReference type="ChEBI" id="CHEBI:18420"/>
    </cofactor>
</comment>
<dbReference type="GO" id="GO:0016779">
    <property type="term" value="F:nucleotidyltransferase activity"/>
    <property type="evidence" value="ECO:0007669"/>
    <property type="project" value="UniProtKB-KW"/>
</dbReference>
<dbReference type="GO" id="GO:0000166">
    <property type="term" value="F:nucleotide binding"/>
    <property type="evidence" value="ECO:0007669"/>
    <property type="project" value="UniProtKB-KW"/>
</dbReference>
<evidence type="ECO:0000256" key="2">
    <source>
        <dbReference type="ARBA" id="ARBA00007265"/>
    </source>
</evidence>
<keyword evidence="5" id="KW-0479">Metal-binding</keyword>
<evidence type="ECO:0000256" key="5">
    <source>
        <dbReference type="ARBA" id="ARBA00022723"/>
    </source>
</evidence>
<dbReference type="SMART" id="SM00116">
    <property type="entry name" value="CBS"/>
    <property type="match status" value="2"/>
</dbReference>
<evidence type="ECO:0000256" key="8">
    <source>
        <dbReference type="ARBA" id="ARBA00022884"/>
    </source>
</evidence>
<protein>
    <submittedName>
        <fullName evidence="11">NanoRNase/pAp phosphatase, hydrolyzes c-di-AMP and oligoRNAs</fullName>
    </submittedName>
</protein>
<keyword evidence="7" id="KW-0460">Magnesium</keyword>
<feature type="domain" description="CBS" evidence="10">
    <location>
        <begin position="377"/>
        <end position="432"/>
    </location>
</feature>
<sequence length="432" mass="48277">MQIVTSHKQTDFDALASIVAATLLYPGSVGVVPKETSRNVSRFLSTHKTAFNLILPQEVEHDKVTRLIVVDTASWQRLDRMDKLKKRTDLDIHLWDHHALGGDIQANWVCQEDIGATVTLFVREMKKREMELNPLISTILLIGLYEDTGHLTFPSTTPEDAYAAAFLLENGADLHVASTFLNPPYEEKQKEILFEMMKSTEKRTISDLKVGFNIVPLEDKITTLSSVVNIYRSIINVDAIFVIFVTSDRATVIGRSGVESINIGLIMSQLGGGGHAGAGSATIRLSEQSAVAIRDSIIKILENEQQASARIADLMSFPVSHVTPDTPMREVHTMMSRRKIRGVLVMENDELQGIIVLWDFKKLKNDKHWDKPVKAYMARDLISVAPDAIPAKVGRLMLEKNIGHLPVVQDNKVIGIVTRTDILNYFYNLLPE</sequence>
<evidence type="ECO:0000313" key="12">
    <source>
        <dbReference type="Proteomes" id="UP000184603"/>
    </source>
</evidence>
<dbReference type="EMBL" id="FRFE01000012">
    <property type="protein sequence ID" value="SHO49061.1"/>
    <property type="molecule type" value="Genomic_DNA"/>
</dbReference>
<dbReference type="GO" id="GO:0008033">
    <property type="term" value="P:tRNA processing"/>
    <property type="evidence" value="ECO:0007669"/>
    <property type="project" value="UniProtKB-KW"/>
</dbReference>
<evidence type="ECO:0000256" key="1">
    <source>
        <dbReference type="ARBA" id="ARBA00001946"/>
    </source>
</evidence>
<evidence type="ECO:0000256" key="6">
    <source>
        <dbReference type="ARBA" id="ARBA00022741"/>
    </source>
</evidence>
<evidence type="ECO:0000256" key="3">
    <source>
        <dbReference type="ARBA" id="ARBA00022694"/>
    </source>
</evidence>
<dbReference type="AlphaFoldDB" id="A0A1M7Y906"/>
<dbReference type="PANTHER" id="PTHR47788:SF1">
    <property type="entry name" value="A-ADDING TRNA NUCLEOTIDYLTRANSFERASE"/>
    <property type="match status" value="1"/>
</dbReference>
<dbReference type="Pfam" id="PF00571">
    <property type="entry name" value="CBS"/>
    <property type="match status" value="2"/>
</dbReference>
<dbReference type="PROSITE" id="PS51371">
    <property type="entry name" value="CBS"/>
    <property type="match status" value="2"/>
</dbReference>
<dbReference type="STRING" id="1121416.SAMN02745220_02663"/>
<accession>A0A1M7Y906</accession>
<keyword evidence="8" id="KW-0694">RNA-binding</keyword>
<dbReference type="CDD" id="cd04595">
    <property type="entry name" value="CBS_pair_DHH_polyA_Pol_assoc"/>
    <property type="match status" value="1"/>
</dbReference>
<organism evidence="11 12">
    <name type="scientific">Desulfopila aestuarii DSM 18488</name>
    <dbReference type="NCBI Taxonomy" id="1121416"/>
    <lineage>
        <taxon>Bacteria</taxon>
        <taxon>Pseudomonadati</taxon>
        <taxon>Thermodesulfobacteriota</taxon>
        <taxon>Desulfobulbia</taxon>
        <taxon>Desulfobulbales</taxon>
        <taxon>Desulfocapsaceae</taxon>
        <taxon>Desulfopila</taxon>
    </lineage>
</organism>
<dbReference type="InterPro" id="IPR052390">
    <property type="entry name" value="tRNA_nt/polyA_polymerase"/>
</dbReference>
<name>A0A1M7Y906_9BACT</name>
<keyword evidence="9" id="KW-0129">CBS domain</keyword>
<keyword evidence="3" id="KW-0819">tRNA processing</keyword>
<dbReference type="InterPro" id="IPR038763">
    <property type="entry name" value="DHH_sf"/>
</dbReference>
<dbReference type="InterPro" id="IPR000644">
    <property type="entry name" value="CBS_dom"/>
</dbReference>
<dbReference type="RefSeq" id="WP_073613948.1">
    <property type="nucleotide sequence ID" value="NZ_FRFE01000012.1"/>
</dbReference>
<dbReference type="InterPro" id="IPR003156">
    <property type="entry name" value="DHHA1_dom"/>
</dbReference>
<dbReference type="PANTHER" id="PTHR47788">
    <property type="entry name" value="POLYA POLYMERASE"/>
    <property type="match status" value="1"/>
</dbReference>
<dbReference type="Proteomes" id="UP000184603">
    <property type="component" value="Unassembled WGS sequence"/>
</dbReference>
<dbReference type="Gene3D" id="3.10.310.30">
    <property type="match status" value="1"/>
</dbReference>
<keyword evidence="4" id="KW-0548">Nucleotidyltransferase</keyword>
<dbReference type="InterPro" id="IPR001667">
    <property type="entry name" value="DDH_dom"/>
</dbReference>
<comment type="similarity">
    <text evidence="2">Belongs to the tRNA nucleotidyltransferase/poly(A) polymerase family.</text>
</comment>
<feature type="domain" description="CBS" evidence="10">
    <location>
        <begin position="315"/>
        <end position="371"/>
    </location>
</feature>
<keyword evidence="12" id="KW-1185">Reference proteome</keyword>
<proteinExistence type="inferred from homology"/>
<evidence type="ECO:0000256" key="9">
    <source>
        <dbReference type="PROSITE-ProRule" id="PRU00703"/>
    </source>
</evidence>
<dbReference type="OrthoDB" id="9805698at2"/>
<gene>
    <name evidence="11" type="ORF">SAMN02745220_02663</name>
</gene>
<dbReference type="GO" id="GO:0003723">
    <property type="term" value="F:RNA binding"/>
    <property type="evidence" value="ECO:0007669"/>
    <property type="project" value="UniProtKB-KW"/>
</dbReference>
<evidence type="ECO:0000313" key="11">
    <source>
        <dbReference type="EMBL" id="SHO49061.1"/>
    </source>
</evidence>
<dbReference type="SUPFAM" id="SSF54631">
    <property type="entry name" value="CBS-domain pair"/>
    <property type="match status" value="1"/>
</dbReference>
<dbReference type="GO" id="GO:0046872">
    <property type="term" value="F:metal ion binding"/>
    <property type="evidence" value="ECO:0007669"/>
    <property type="project" value="UniProtKB-KW"/>
</dbReference>
<keyword evidence="4" id="KW-0808">Transferase</keyword>
<evidence type="ECO:0000256" key="7">
    <source>
        <dbReference type="ARBA" id="ARBA00022842"/>
    </source>
</evidence>
<dbReference type="Pfam" id="PF01368">
    <property type="entry name" value="DHH"/>
    <property type="match status" value="1"/>
</dbReference>
<dbReference type="Pfam" id="PF02272">
    <property type="entry name" value="DHHA1"/>
    <property type="match status" value="1"/>
</dbReference>
<reference evidence="11 12" key="1">
    <citation type="submission" date="2016-12" db="EMBL/GenBank/DDBJ databases">
        <authorList>
            <person name="Song W.-J."/>
            <person name="Kurnit D.M."/>
        </authorList>
    </citation>
    <scope>NUCLEOTIDE SEQUENCE [LARGE SCALE GENOMIC DNA]</scope>
    <source>
        <strain evidence="11 12">DSM 18488</strain>
    </source>
</reference>
<evidence type="ECO:0000256" key="4">
    <source>
        <dbReference type="ARBA" id="ARBA00022695"/>
    </source>
</evidence>
<dbReference type="InterPro" id="IPR046342">
    <property type="entry name" value="CBS_dom_sf"/>
</dbReference>